<evidence type="ECO:0000256" key="4">
    <source>
        <dbReference type="ARBA" id="ARBA00023172"/>
    </source>
</evidence>
<evidence type="ECO:0000256" key="1">
    <source>
        <dbReference type="ARBA" id="ARBA00008857"/>
    </source>
</evidence>
<dbReference type="PROSITE" id="PS51898">
    <property type="entry name" value="TYR_RECOMBINASE"/>
    <property type="match status" value="1"/>
</dbReference>
<dbReference type="Pfam" id="PF00589">
    <property type="entry name" value="Phage_integrase"/>
    <property type="match status" value="1"/>
</dbReference>
<evidence type="ECO:0000313" key="7">
    <source>
        <dbReference type="Proteomes" id="UP000070452"/>
    </source>
</evidence>
<reference evidence="6 7" key="1">
    <citation type="submission" date="2016-01" db="EMBL/GenBank/DDBJ databases">
        <title>Molecular Mechanisms for transfer of large genomic segments between Enterococcus faecium strains.</title>
        <authorList>
            <person name="Garcia-Solache M.A."/>
            <person name="Lebreton F."/>
            <person name="Mclaughlin R.E."/>
            <person name="Whiteaker J.D."/>
            <person name="Gilmore M.S."/>
            <person name="Rice L.B."/>
        </authorList>
    </citation>
    <scope>NUCLEOTIDE SEQUENCE [LARGE SCALE GENOMIC DNA]</scope>
    <source>
        <strain evidence="6 7">D344RRF x C68</strain>
    </source>
</reference>
<keyword evidence="4" id="KW-0233">DNA recombination</keyword>
<dbReference type="RefSeq" id="WP_002317927.1">
    <property type="nucleotide sequence ID" value="NZ_CP072894.1"/>
</dbReference>
<dbReference type="SUPFAM" id="SSF56349">
    <property type="entry name" value="DNA breaking-rejoining enzymes"/>
    <property type="match status" value="1"/>
</dbReference>
<dbReference type="InterPro" id="IPR002104">
    <property type="entry name" value="Integrase_catalytic"/>
</dbReference>
<dbReference type="Gene3D" id="1.10.150.130">
    <property type="match status" value="1"/>
</dbReference>
<dbReference type="CDD" id="cd01189">
    <property type="entry name" value="INT_ICEBs1_C_like"/>
    <property type="match status" value="1"/>
</dbReference>
<dbReference type="GO" id="GO:0006310">
    <property type="term" value="P:DNA recombination"/>
    <property type="evidence" value="ECO:0007669"/>
    <property type="project" value="UniProtKB-KW"/>
</dbReference>
<dbReference type="AlphaFoldDB" id="A0A132P8Z9"/>
<name>A0A132P8Z9_ENTFC</name>
<gene>
    <name evidence="6" type="ORF">AWT83_08180</name>
</gene>
<dbReference type="InterPro" id="IPR050090">
    <property type="entry name" value="Tyrosine_recombinase_XerCD"/>
</dbReference>
<dbReference type="InterPro" id="IPR011010">
    <property type="entry name" value="DNA_brk_join_enz"/>
</dbReference>
<dbReference type="InterPro" id="IPR028259">
    <property type="entry name" value="AP2-like_int_N"/>
</dbReference>
<dbReference type="InterPro" id="IPR013762">
    <property type="entry name" value="Integrase-like_cat_sf"/>
</dbReference>
<dbReference type="PANTHER" id="PTHR30349">
    <property type="entry name" value="PHAGE INTEGRASE-RELATED"/>
    <property type="match status" value="1"/>
</dbReference>
<dbReference type="Proteomes" id="UP000070452">
    <property type="component" value="Unassembled WGS sequence"/>
</dbReference>
<comment type="similarity">
    <text evidence="1">Belongs to the 'phage' integrase family.</text>
</comment>
<protein>
    <submittedName>
        <fullName evidence="6">Integrase</fullName>
    </submittedName>
</protein>
<evidence type="ECO:0000256" key="3">
    <source>
        <dbReference type="ARBA" id="ARBA00023125"/>
    </source>
</evidence>
<dbReference type="PANTHER" id="PTHR30349:SF64">
    <property type="entry name" value="PROPHAGE INTEGRASE INTD-RELATED"/>
    <property type="match status" value="1"/>
</dbReference>
<evidence type="ECO:0000256" key="2">
    <source>
        <dbReference type="ARBA" id="ARBA00022908"/>
    </source>
</evidence>
<keyword evidence="3" id="KW-0238">DNA-binding</keyword>
<dbReference type="Pfam" id="PF14657">
    <property type="entry name" value="Arm-DNA-bind_4"/>
    <property type="match status" value="1"/>
</dbReference>
<evidence type="ECO:0000313" key="6">
    <source>
        <dbReference type="EMBL" id="KWX18442.1"/>
    </source>
</evidence>
<proteinExistence type="inferred from homology"/>
<feature type="domain" description="Tyr recombinase" evidence="5">
    <location>
        <begin position="186"/>
        <end position="380"/>
    </location>
</feature>
<comment type="caution">
    <text evidence="6">The sequence shown here is derived from an EMBL/GenBank/DDBJ whole genome shotgun (WGS) entry which is preliminary data.</text>
</comment>
<dbReference type="Pfam" id="PF14659">
    <property type="entry name" value="Phage_int_SAM_3"/>
    <property type="match status" value="1"/>
</dbReference>
<dbReference type="InterPro" id="IPR004107">
    <property type="entry name" value="Integrase_SAM-like_N"/>
</dbReference>
<dbReference type="EMBL" id="LRHK01000001">
    <property type="protein sequence ID" value="KWX18442.1"/>
    <property type="molecule type" value="Genomic_DNA"/>
</dbReference>
<evidence type="ECO:0000259" key="5">
    <source>
        <dbReference type="PROSITE" id="PS51898"/>
    </source>
</evidence>
<dbReference type="Gene3D" id="1.10.443.10">
    <property type="entry name" value="Intergrase catalytic core"/>
    <property type="match status" value="1"/>
</dbReference>
<sequence>MPKIKNIYQDKKTKKWFFRAYLGIDENGRKVQKTKRGYASQKDAKIAYDKYMETHDFNKTIPNQLCSTNQMTFEEFYKDRFVKWYERQVKSQTYENAQFIFEKRMQFFYHFRVRDITSHDIEDWLFELSQTESRNSRKKVNGETLSKSYINRIRGHLKIVLDRAVKEGVIAKNPVEDVSSLPSENKKVEFWEHSEFQKVMNELKDDKIQTHHRKIVYEMLFYTGIRIGELEALSWSNVDFEKNTITIEKTLIYNTKDDWYFSPPKTKCAYRTIGLGKKLSLKLRQWYDLQKRIGNFEYVAQLDGTFTPPYSFANWLKEAAKKAGVKPIKLHALRHSHVAFLIEQNIQPLSIQERLGHANIQITLGTYGHLYAKSDQQVVSAIDNVQEGAILSKNDNLLPV</sequence>
<organism evidence="6 7">
    <name type="scientific">Enterococcus faecium</name>
    <name type="common">Streptococcus faecium</name>
    <dbReference type="NCBI Taxonomy" id="1352"/>
    <lineage>
        <taxon>Bacteria</taxon>
        <taxon>Bacillati</taxon>
        <taxon>Bacillota</taxon>
        <taxon>Bacilli</taxon>
        <taxon>Lactobacillales</taxon>
        <taxon>Enterococcaceae</taxon>
        <taxon>Enterococcus</taxon>
    </lineage>
</organism>
<keyword evidence="2" id="KW-0229">DNA integration</keyword>
<accession>A0A132P8Z9</accession>
<dbReference type="GO" id="GO:0003677">
    <property type="term" value="F:DNA binding"/>
    <property type="evidence" value="ECO:0007669"/>
    <property type="project" value="UniProtKB-KW"/>
</dbReference>
<dbReference type="GO" id="GO:0015074">
    <property type="term" value="P:DNA integration"/>
    <property type="evidence" value="ECO:0007669"/>
    <property type="project" value="InterPro"/>
</dbReference>
<dbReference type="InterPro" id="IPR010998">
    <property type="entry name" value="Integrase_recombinase_N"/>
</dbReference>